<dbReference type="EMBL" id="JASPKY010000874">
    <property type="protein sequence ID" value="KAK9680743.1"/>
    <property type="molecule type" value="Genomic_DNA"/>
</dbReference>
<dbReference type="AlphaFoldDB" id="A0AAW1HVE0"/>
<evidence type="ECO:0000313" key="1">
    <source>
        <dbReference type="EMBL" id="KAK9680743.1"/>
    </source>
</evidence>
<dbReference type="Proteomes" id="UP001458880">
    <property type="component" value="Unassembled WGS sequence"/>
</dbReference>
<organism evidence="1 2">
    <name type="scientific">Popillia japonica</name>
    <name type="common">Japanese beetle</name>
    <dbReference type="NCBI Taxonomy" id="7064"/>
    <lineage>
        <taxon>Eukaryota</taxon>
        <taxon>Metazoa</taxon>
        <taxon>Ecdysozoa</taxon>
        <taxon>Arthropoda</taxon>
        <taxon>Hexapoda</taxon>
        <taxon>Insecta</taxon>
        <taxon>Pterygota</taxon>
        <taxon>Neoptera</taxon>
        <taxon>Endopterygota</taxon>
        <taxon>Coleoptera</taxon>
        <taxon>Polyphaga</taxon>
        <taxon>Scarabaeiformia</taxon>
        <taxon>Scarabaeidae</taxon>
        <taxon>Rutelinae</taxon>
        <taxon>Popillia</taxon>
    </lineage>
</organism>
<sequence length="117" mass="13100">MKRYPYAYHMTLEKIWIPGKIVKVLTSKNYLVLVCGNVRRMHVDHLKKDNMFPVNFPITNLPHGSPQCPVEETETSTLSVAISDDIRPATFTANKDLLTGISVPPLPCESSTTTSEL</sequence>
<evidence type="ECO:0000313" key="2">
    <source>
        <dbReference type="Proteomes" id="UP001458880"/>
    </source>
</evidence>
<name>A0AAW1HVE0_POPJA</name>
<comment type="caution">
    <text evidence="1">The sequence shown here is derived from an EMBL/GenBank/DDBJ whole genome shotgun (WGS) entry which is preliminary data.</text>
</comment>
<accession>A0AAW1HVE0</accession>
<keyword evidence="2" id="KW-1185">Reference proteome</keyword>
<protein>
    <submittedName>
        <fullName evidence="1">Uncharacterized protein</fullName>
    </submittedName>
</protein>
<proteinExistence type="predicted"/>
<reference evidence="1 2" key="1">
    <citation type="journal article" date="2024" name="BMC Genomics">
        <title>De novo assembly and annotation of Popillia japonica's genome with initial clues to its potential as an invasive pest.</title>
        <authorList>
            <person name="Cucini C."/>
            <person name="Boschi S."/>
            <person name="Funari R."/>
            <person name="Cardaioli E."/>
            <person name="Iannotti N."/>
            <person name="Marturano G."/>
            <person name="Paoli F."/>
            <person name="Bruttini M."/>
            <person name="Carapelli A."/>
            <person name="Frati F."/>
            <person name="Nardi F."/>
        </authorList>
    </citation>
    <scope>NUCLEOTIDE SEQUENCE [LARGE SCALE GENOMIC DNA]</scope>
    <source>
        <strain evidence="1">DMR45628</strain>
    </source>
</reference>
<gene>
    <name evidence="1" type="ORF">QE152_g38851</name>
</gene>